<dbReference type="AlphaFoldDB" id="A0A183NS01"/>
<keyword evidence="2" id="KW-1185">Reference proteome</keyword>
<sequence>MLNRHLSERVLSFSSKPLMNSKHLSMGILVYKETTSKLTMTLFFSITDYDNFDLKSYVSLIILCKLSCSGFNMLFRYFDNAYVGVLVKSTIGLRGISSLCILSKP</sequence>
<evidence type="ECO:0000313" key="1">
    <source>
        <dbReference type="EMBL" id="VDP25725.1"/>
    </source>
</evidence>
<dbReference type="EMBL" id="UZAL01026759">
    <property type="protein sequence ID" value="VDP25725.1"/>
    <property type="molecule type" value="Genomic_DNA"/>
</dbReference>
<gene>
    <name evidence="1" type="ORF">SMTD_LOCUS4887</name>
</gene>
<evidence type="ECO:0000313" key="2">
    <source>
        <dbReference type="Proteomes" id="UP000269396"/>
    </source>
</evidence>
<name>A0A183NS01_9TREM</name>
<dbReference type="Proteomes" id="UP000269396">
    <property type="component" value="Unassembled WGS sequence"/>
</dbReference>
<accession>A0A183NS01</accession>
<reference evidence="1 2" key="1">
    <citation type="submission" date="2018-11" db="EMBL/GenBank/DDBJ databases">
        <authorList>
            <consortium name="Pathogen Informatics"/>
        </authorList>
    </citation>
    <scope>NUCLEOTIDE SEQUENCE [LARGE SCALE GENOMIC DNA]</scope>
    <source>
        <strain>Denwood</strain>
        <strain evidence="2">Zambia</strain>
    </source>
</reference>
<proteinExistence type="predicted"/>
<protein>
    <submittedName>
        <fullName evidence="1">Uncharacterized protein</fullName>
    </submittedName>
</protein>
<organism evidence="1 2">
    <name type="scientific">Schistosoma mattheei</name>
    <dbReference type="NCBI Taxonomy" id="31246"/>
    <lineage>
        <taxon>Eukaryota</taxon>
        <taxon>Metazoa</taxon>
        <taxon>Spiralia</taxon>
        <taxon>Lophotrochozoa</taxon>
        <taxon>Platyhelminthes</taxon>
        <taxon>Trematoda</taxon>
        <taxon>Digenea</taxon>
        <taxon>Strigeidida</taxon>
        <taxon>Schistosomatoidea</taxon>
        <taxon>Schistosomatidae</taxon>
        <taxon>Schistosoma</taxon>
    </lineage>
</organism>